<dbReference type="SUPFAM" id="SSF63737">
    <property type="entry name" value="Leukotriene A4 hydrolase N-terminal domain"/>
    <property type="match status" value="1"/>
</dbReference>
<feature type="binding site" evidence="2">
    <location>
        <position position="347"/>
    </location>
    <ligand>
        <name>Zn(2+)</name>
        <dbReference type="ChEBI" id="CHEBI:29105"/>
        <note>catalytic</note>
    </ligand>
</feature>
<dbReference type="PANTHER" id="PTHR45726:SF3">
    <property type="entry name" value="LEUKOTRIENE A-4 HYDROLASE"/>
    <property type="match status" value="1"/>
</dbReference>
<dbReference type="KEGG" id="dfo:Dform_01433"/>
<organism evidence="4 5">
    <name type="scientific">Dehalogenimonas formicexedens</name>
    <dbReference type="NCBI Taxonomy" id="1839801"/>
    <lineage>
        <taxon>Bacteria</taxon>
        <taxon>Bacillati</taxon>
        <taxon>Chloroflexota</taxon>
        <taxon>Dehalococcoidia</taxon>
        <taxon>Dehalococcoidales</taxon>
        <taxon>Dehalococcoidaceae</taxon>
        <taxon>Dehalogenimonas</taxon>
    </lineage>
</organism>
<dbReference type="InterPro" id="IPR034015">
    <property type="entry name" value="M1_LTA4H"/>
</dbReference>
<dbReference type="EMBL" id="CP018258">
    <property type="protein sequence ID" value="APV44757.1"/>
    <property type="molecule type" value="Genomic_DNA"/>
</dbReference>
<feature type="binding site" evidence="2">
    <location>
        <position position="351"/>
    </location>
    <ligand>
        <name>Zn(2+)</name>
        <dbReference type="ChEBI" id="CHEBI:29105"/>
        <note>catalytic</note>
    </ligand>
</feature>
<dbReference type="OrthoDB" id="9814383at2"/>
<keyword evidence="2" id="KW-0862">Zinc</keyword>
<accession>A0A1P8F8G2</accession>
<sequence>MSTFKNFSKPIVAGVMLVITACGCISPAKTTPTEVNWNDLSVYEANLIQGEHATLATMSEATVYHLDVSISPNFGTVNGHQEVRYINRETVELPSVYFRLFSNESGGQEVVSVVSVDGKPASFETTSSSSALKVTLPAALKPGDGITISLDFSLTLPLTTEQNFGLLGYFNGVLALDSFFPIIPVYDENGWHIEATDPDGDKTYNDAAFFQVNVTAPSNTTIVASGVEIARSQQENNQTITFADGPARDFYLVASNQLALKSTTVGETTVNSYYLQGKQNGADRALSTAVDAIRVFNNRFGIYPYTEFDIVPLALSGGGIGMEYPGIVGIGMSVYDNLGLLEETVAHETGHQWFYNLIGNDQVDQPWLDESLTQYVTGLYYLDIHGQDGWNASKSGWNSFWSRTLKAEIPIGMPVSSYPGYTYGSIIYGRGPLFLVALADFLGGPIFDNCLRGYCENFRWQVVDTASFEEWFQSRSGKDLNAIFLKWVLP</sequence>
<dbReference type="InterPro" id="IPR042097">
    <property type="entry name" value="Aminopeptidase_N-like_N_sf"/>
</dbReference>
<evidence type="ECO:0000256" key="2">
    <source>
        <dbReference type="PIRSR" id="PIRSR634015-3"/>
    </source>
</evidence>
<reference evidence="5" key="1">
    <citation type="submission" date="2016-11" db="EMBL/GenBank/DDBJ databases">
        <title>Dehalogenimonas formicexedens sp. nov., a chlorinated alkane respiring bacterium isolated from contaminated groundwater.</title>
        <authorList>
            <person name="Key T.A."/>
            <person name="Bowman K.S."/>
            <person name="Lee I."/>
            <person name="Chun J."/>
            <person name="Albuquerque L."/>
            <person name="da Costa M.S."/>
            <person name="Rainey F.A."/>
            <person name="Moe W.M."/>
        </authorList>
    </citation>
    <scope>NUCLEOTIDE SEQUENCE [LARGE SCALE GENOMIC DNA]</scope>
    <source>
        <strain evidence="5">NSZ-14</strain>
    </source>
</reference>
<dbReference type="AlphaFoldDB" id="A0A1P8F8G2"/>
<dbReference type="GO" id="GO:0008237">
    <property type="term" value="F:metallopeptidase activity"/>
    <property type="evidence" value="ECO:0007669"/>
    <property type="project" value="InterPro"/>
</dbReference>
<keyword evidence="5" id="KW-1185">Reference proteome</keyword>
<feature type="active site" description="Proton donor" evidence="1">
    <location>
        <position position="428"/>
    </location>
</feature>
<gene>
    <name evidence="4" type="ORF">Dform_01433</name>
</gene>
<dbReference type="CDD" id="cd09604">
    <property type="entry name" value="M1_APN_like"/>
    <property type="match status" value="1"/>
</dbReference>
<dbReference type="Proteomes" id="UP000185934">
    <property type="component" value="Chromosome"/>
</dbReference>
<evidence type="ECO:0000313" key="4">
    <source>
        <dbReference type="EMBL" id="APV44757.1"/>
    </source>
</evidence>
<dbReference type="SUPFAM" id="SSF55486">
    <property type="entry name" value="Metalloproteases ('zincins'), catalytic domain"/>
    <property type="match status" value="1"/>
</dbReference>
<dbReference type="InterPro" id="IPR014782">
    <property type="entry name" value="Peptidase_M1_dom"/>
</dbReference>
<proteinExistence type="predicted"/>
<dbReference type="STRING" id="1839801.Dform_01433"/>
<evidence type="ECO:0000259" key="3">
    <source>
        <dbReference type="Pfam" id="PF01433"/>
    </source>
</evidence>
<protein>
    <submittedName>
        <fullName evidence="4">Peptidase family M1</fullName>
    </submittedName>
</protein>
<dbReference type="InterPro" id="IPR027268">
    <property type="entry name" value="Peptidase_M4/M1_CTD_sf"/>
</dbReference>
<feature type="active site" description="Proton acceptor" evidence="1">
    <location>
        <position position="348"/>
    </location>
</feature>
<evidence type="ECO:0000313" key="5">
    <source>
        <dbReference type="Proteomes" id="UP000185934"/>
    </source>
</evidence>
<keyword evidence="2" id="KW-0479">Metal-binding</keyword>
<dbReference type="PANTHER" id="PTHR45726">
    <property type="entry name" value="LEUKOTRIENE A-4 HYDROLASE"/>
    <property type="match status" value="1"/>
</dbReference>
<name>A0A1P8F8G2_9CHLR</name>
<dbReference type="RefSeq" id="WP_145925546.1">
    <property type="nucleotide sequence ID" value="NZ_CP018258.1"/>
</dbReference>
<dbReference type="PROSITE" id="PS51257">
    <property type="entry name" value="PROKAR_LIPOPROTEIN"/>
    <property type="match status" value="1"/>
</dbReference>
<feature type="binding site" evidence="2">
    <location>
        <position position="370"/>
    </location>
    <ligand>
        <name>Zn(2+)</name>
        <dbReference type="ChEBI" id="CHEBI:29105"/>
        <note>catalytic</note>
    </ligand>
</feature>
<evidence type="ECO:0000256" key="1">
    <source>
        <dbReference type="PIRSR" id="PIRSR634015-1"/>
    </source>
</evidence>
<dbReference type="Pfam" id="PF01433">
    <property type="entry name" value="Peptidase_M1"/>
    <property type="match status" value="1"/>
</dbReference>
<comment type="cofactor">
    <cofactor evidence="2">
        <name>Zn(2+)</name>
        <dbReference type="ChEBI" id="CHEBI:29105"/>
    </cofactor>
    <text evidence="2">Binds 1 zinc ion per subunit.</text>
</comment>
<dbReference type="Gene3D" id="1.10.390.10">
    <property type="entry name" value="Neutral Protease Domain 2"/>
    <property type="match status" value="1"/>
</dbReference>
<dbReference type="GO" id="GO:0008270">
    <property type="term" value="F:zinc ion binding"/>
    <property type="evidence" value="ECO:0007669"/>
    <property type="project" value="InterPro"/>
</dbReference>
<feature type="domain" description="Peptidase M1 membrane alanine aminopeptidase" evidence="3">
    <location>
        <begin position="285"/>
        <end position="487"/>
    </location>
</feature>